<dbReference type="PROSITE" id="PS51821">
    <property type="entry name" value="VELVET"/>
    <property type="match status" value="1"/>
</dbReference>
<keyword evidence="10" id="KW-1185">Reference proteome</keyword>
<dbReference type="GO" id="GO:0030435">
    <property type="term" value="P:sporulation resulting in formation of a cellular spore"/>
    <property type="evidence" value="ECO:0007669"/>
    <property type="project" value="UniProtKB-KW"/>
</dbReference>
<feature type="domain" description="Velvet" evidence="8">
    <location>
        <begin position="146"/>
        <end position="448"/>
    </location>
</feature>
<name>A0AAD9SMB1_PHOAM</name>
<dbReference type="Pfam" id="PF11754">
    <property type="entry name" value="Velvet"/>
    <property type="match status" value="1"/>
</dbReference>
<dbReference type="EMBL" id="JAUJFL010000002">
    <property type="protein sequence ID" value="KAK2611226.1"/>
    <property type="molecule type" value="Genomic_DNA"/>
</dbReference>
<comment type="caution">
    <text evidence="9">The sequence shown here is derived from an EMBL/GenBank/DDBJ whole genome shotgun (WGS) entry which is preliminary data.</text>
</comment>
<evidence type="ECO:0000313" key="10">
    <source>
        <dbReference type="Proteomes" id="UP001265746"/>
    </source>
</evidence>
<dbReference type="Proteomes" id="UP001265746">
    <property type="component" value="Unassembled WGS sequence"/>
</dbReference>
<organism evidence="9 10">
    <name type="scientific">Phomopsis amygdali</name>
    <name type="common">Fusicoccum amygdali</name>
    <dbReference type="NCBI Taxonomy" id="1214568"/>
    <lineage>
        <taxon>Eukaryota</taxon>
        <taxon>Fungi</taxon>
        <taxon>Dikarya</taxon>
        <taxon>Ascomycota</taxon>
        <taxon>Pezizomycotina</taxon>
        <taxon>Sordariomycetes</taxon>
        <taxon>Sordariomycetidae</taxon>
        <taxon>Diaporthales</taxon>
        <taxon>Diaporthaceae</taxon>
        <taxon>Diaporthe</taxon>
    </lineage>
</organism>
<dbReference type="AlphaFoldDB" id="A0AAD9SMB1"/>
<evidence type="ECO:0000259" key="8">
    <source>
        <dbReference type="PROSITE" id="PS51821"/>
    </source>
</evidence>
<dbReference type="PANTHER" id="PTHR33572">
    <property type="entry name" value="SPORE DEVELOPMENT REGULATOR VOSA"/>
    <property type="match status" value="1"/>
</dbReference>
<evidence type="ECO:0000313" key="9">
    <source>
        <dbReference type="EMBL" id="KAK2611226.1"/>
    </source>
</evidence>
<dbReference type="InterPro" id="IPR038491">
    <property type="entry name" value="Velvet_dom_sf"/>
</dbReference>
<evidence type="ECO:0000256" key="4">
    <source>
        <dbReference type="ARBA" id="ARBA00023163"/>
    </source>
</evidence>
<dbReference type="InterPro" id="IPR021740">
    <property type="entry name" value="Velvet"/>
</dbReference>
<evidence type="ECO:0000256" key="7">
    <source>
        <dbReference type="SAM" id="MobiDB-lite"/>
    </source>
</evidence>
<dbReference type="GO" id="GO:0005634">
    <property type="term" value="C:nucleus"/>
    <property type="evidence" value="ECO:0007669"/>
    <property type="project" value="UniProtKB-SubCell"/>
</dbReference>
<evidence type="ECO:0000256" key="1">
    <source>
        <dbReference type="ARBA" id="ARBA00004123"/>
    </source>
</evidence>
<evidence type="ECO:0000256" key="2">
    <source>
        <dbReference type="ARBA" id="ARBA00022969"/>
    </source>
</evidence>
<dbReference type="Gene3D" id="2.60.40.3960">
    <property type="entry name" value="Velvet domain"/>
    <property type="match status" value="2"/>
</dbReference>
<reference evidence="9" key="1">
    <citation type="submission" date="2023-06" db="EMBL/GenBank/DDBJ databases">
        <authorList>
            <person name="Noh H."/>
        </authorList>
    </citation>
    <scope>NUCLEOTIDE SEQUENCE</scope>
    <source>
        <strain evidence="9">DUCC20226</strain>
    </source>
</reference>
<keyword evidence="2" id="KW-0749">Sporulation</keyword>
<keyword evidence="4" id="KW-0804">Transcription</keyword>
<feature type="compositionally biased region" description="Low complexity" evidence="7">
    <location>
        <begin position="106"/>
        <end position="119"/>
    </location>
</feature>
<evidence type="ECO:0000256" key="3">
    <source>
        <dbReference type="ARBA" id="ARBA00023015"/>
    </source>
</evidence>
<feature type="compositionally biased region" description="Polar residues" evidence="7">
    <location>
        <begin position="1"/>
        <end position="12"/>
    </location>
</feature>
<dbReference type="PANTHER" id="PTHR33572:SF3">
    <property type="entry name" value="VELVET COMPLEX SUBUNIT B"/>
    <property type="match status" value="1"/>
</dbReference>
<feature type="compositionally biased region" description="Low complexity" evidence="7">
    <location>
        <begin position="42"/>
        <end position="98"/>
    </location>
</feature>
<dbReference type="InterPro" id="IPR037525">
    <property type="entry name" value="Velvet_dom"/>
</dbReference>
<accession>A0AAD9SMB1</accession>
<sequence length="464" mass="50445">MASYTRTPNGSVPPNYPHQLPAPSHSHGSNYPRPQPLPSMAPPSNGSAPYGGAPGYGQPQQPYQHHPSPYQNQPPHHQQQQQQQQGQQQPPQHQQQPYQQPPPPSAQHQQPNAQPSPASTSPIQQQPPAASGEAGASRLEAVSTVVATRRYALEVEQQPIRARMCGFGDKDRRPLTPPPALRLVVTDVQTGREVDVNSIDFAQYVVTVDLWDETGTREVNLVRSTTATPAISSTIHESFNNLETMPYRAANIAPYPAAHPGQMTLYSQHQSPVNPYAPNQYSQVQSYPQPPASNGFGQPSYGYSNDFAPMYRPPQVFEPGMGGAQRLSIGGAPGSSIQGMFTRNLIGNCAGSAFRLHDTKERIGIWFVMQDLSVRTEGSFRLRFSFVDVKPTADQKGDAPVKTGRAPILASVFSDVFQVYSAKKFPGVCDSTDLSKCFATQGIKIPIRKEGGKAGGGDDDDDDE</sequence>
<comment type="similarity">
    <text evidence="6">Belongs to the velvet family. VelB subfamily.</text>
</comment>
<evidence type="ECO:0000256" key="5">
    <source>
        <dbReference type="ARBA" id="ARBA00023242"/>
    </source>
</evidence>
<comment type="subcellular location">
    <subcellularLocation>
        <location evidence="1">Nucleus</location>
    </subcellularLocation>
</comment>
<protein>
    <recommendedName>
        <fullName evidence="8">Velvet domain-containing protein</fullName>
    </recommendedName>
</protein>
<evidence type="ECO:0000256" key="6">
    <source>
        <dbReference type="ARBA" id="ARBA00038045"/>
    </source>
</evidence>
<proteinExistence type="inferred from homology"/>
<feature type="region of interest" description="Disordered" evidence="7">
    <location>
        <begin position="1"/>
        <end position="136"/>
    </location>
</feature>
<keyword evidence="5" id="KW-0539">Nucleus</keyword>
<gene>
    <name evidence="9" type="ORF">N8I77_004588</name>
</gene>
<keyword evidence="3" id="KW-0805">Transcription regulation</keyword>